<dbReference type="SUPFAM" id="SSF53098">
    <property type="entry name" value="Ribonuclease H-like"/>
    <property type="match status" value="1"/>
</dbReference>
<dbReference type="AlphaFoldDB" id="A0A0F9JTN6"/>
<dbReference type="InterPro" id="IPR012337">
    <property type="entry name" value="RNaseH-like_sf"/>
</dbReference>
<dbReference type="EMBL" id="LAZR01015418">
    <property type="protein sequence ID" value="KKM13253.1"/>
    <property type="molecule type" value="Genomic_DNA"/>
</dbReference>
<feature type="domain" description="Exonuclease" evidence="1">
    <location>
        <begin position="4"/>
        <end position="160"/>
    </location>
</feature>
<dbReference type="Gene3D" id="3.30.420.10">
    <property type="entry name" value="Ribonuclease H-like superfamily/Ribonuclease H"/>
    <property type="match status" value="1"/>
</dbReference>
<proteinExistence type="predicted"/>
<dbReference type="InterPro" id="IPR013520">
    <property type="entry name" value="Ribonucl_H"/>
</dbReference>
<evidence type="ECO:0000259" key="1">
    <source>
        <dbReference type="Pfam" id="PF00929"/>
    </source>
</evidence>
<comment type="caution">
    <text evidence="2">The sequence shown here is derived from an EMBL/GenBank/DDBJ whole genome shotgun (WGS) entry which is preliminary data.</text>
</comment>
<dbReference type="GO" id="GO:0003676">
    <property type="term" value="F:nucleic acid binding"/>
    <property type="evidence" value="ECO:0007669"/>
    <property type="project" value="InterPro"/>
</dbReference>
<gene>
    <name evidence="2" type="ORF">LCGC14_1718100</name>
</gene>
<accession>A0A0F9JTN6</accession>
<organism evidence="2">
    <name type="scientific">marine sediment metagenome</name>
    <dbReference type="NCBI Taxonomy" id="412755"/>
    <lineage>
        <taxon>unclassified sequences</taxon>
        <taxon>metagenomes</taxon>
        <taxon>ecological metagenomes</taxon>
    </lineage>
</organism>
<dbReference type="Pfam" id="PF00929">
    <property type="entry name" value="RNase_T"/>
    <property type="match status" value="1"/>
</dbReference>
<reference evidence="2" key="1">
    <citation type="journal article" date="2015" name="Nature">
        <title>Complex archaea that bridge the gap between prokaryotes and eukaryotes.</title>
        <authorList>
            <person name="Spang A."/>
            <person name="Saw J.H."/>
            <person name="Jorgensen S.L."/>
            <person name="Zaremba-Niedzwiedzka K."/>
            <person name="Martijn J."/>
            <person name="Lind A.E."/>
            <person name="van Eijk R."/>
            <person name="Schleper C."/>
            <person name="Guy L."/>
            <person name="Ettema T.J."/>
        </authorList>
    </citation>
    <scope>NUCLEOTIDE SEQUENCE</scope>
</reference>
<dbReference type="InterPro" id="IPR036397">
    <property type="entry name" value="RNaseH_sf"/>
</dbReference>
<name>A0A0F9JTN6_9ZZZZ</name>
<evidence type="ECO:0000313" key="2">
    <source>
        <dbReference type="EMBL" id="KKM13253.1"/>
    </source>
</evidence>
<protein>
    <recommendedName>
        <fullName evidence="1">Exonuclease domain-containing protein</fullName>
    </recommendedName>
</protein>
<sequence>MRYVSVDIEADGPIPGPYSMISLGAVVVEPPFDDSFYCTIRPISEFYIESALAVSGFTREETMEFNTPEVEIARFNAWVKDVKLRKEGRPEFIADNNGFDWQFVNWYLHTYEQENPFGWSSHNLNDLFKGVKRNMRAKFKKYRITKHSHNALDDAKGNAEAAYTILTKYGLLK</sequence>